<feature type="region of interest" description="Disordered" evidence="1">
    <location>
        <begin position="247"/>
        <end position="266"/>
    </location>
</feature>
<evidence type="ECO:0008006" key="4">
    <source>
        <dbReference type="Google" id="ProtNLM"/>
    </source>
</evidence>
<proteinExistence type="predicted"/>
<evidence type="ECO:0000313" key="3">
    <source>
        <dbReference type="Proteomes" id="UP000776651"/>
    </source>
</evidence>
<dbReference type="RefSeq" id="WP_221598159.1">
    <property type="nucleotide sequence ID" value="NZ_JAIGNQ010000003.1"/>
</dbReference>
<name>A0ABS7JFQ0_9SPHN</name>
<keyword evidence="3" id="KW-1185">Reference proteome</keyword>
<dbReference type="EMBL" id="JAIGNQ010000003">
    <property type="protein sequence ID" value="MBX7488845.1"/>
    <property type="molecule type" value="Genomic_DNA"/>
</dbReference>
<evidence type="ECO:0000313" key="2">
    <source>
        <dbReference type="EMBL" id="MBX7488845.1"/>
    </source>
</evidence>
<protein>
    <recommendedName>
        <fullName evidence="4">Integrase</fullName>
    </recommendedName>
</protein>
<comment type="caution">
    <text evidence="2">The sequence shown here is derived from an EMBL/GenBank/DDBJ whole genome shotgun (WGS) entry which is preliminary data.</text>
</comment>
<reference evidence="2 3" key="1">
    <citation type="submission" date="2021-08" db="EMBL/GenBank/DDBJ databases">
        <title>Comparative Genomics Analysis of the Genus Qipengyuania Reveals Extensive Genetic Diversity and Metabolic Versatility, Including the Description of Fifteen Novel Species.</title>
        <authorList>
            <person name="Liu Y."/>
        </authorList>
    </citation>
    <scope>NUCLEOTIDE SEQUENCE [LARGE SCALE GENOMIC DNA]</scope>
    <source>
        <strain evidence="2 3">GH25</strain>
    </source>
</reference>
<organism evidence="2 3">
    <name type="scientific">Qipengyuania pacifica</name>
    <dbReference type="NCBI Taxonomy" id="2860199"/>
    <lineage>
        <taxon>Bacteria</taxon>
        <taxon>Pseudomonadati</taxon>
        <taxon>Pseudomonadota</taxon>
        <taxon>Alphaproteobacteria</taxon>
        <taxon>Sphingomonadales</taxon>
        <taxon>Erythrobacteraceae</taxon>
        <taxon>Qipengyuania</taxon>
    </lineage>
</organism>
<gene>
    <name evidence="2" type="ORF">K3177_10000</name>
</gene>
<accession>A0ABS7JFQ0</accession>
<evidence type="ECO:0000256" key="1">
    <source>
        <dbReference type="SAM" id="MobiDB-lite"/>
    </source>
</evidence>
<sequence length="295" mass="32815">MNDKPALVPAGIDHDDHLAAMPYAERLKHHRKEIQAILPRQGTEGLDAYVARYPEAKNVRVLSQHRAFLNKPSGYVDEVSKLVSQWFASAEAVGQTNVDDVKRLNTKLGTSFPTANHFNARLSAGARKRIADVFRSNGAHYDPDRMSCLSKVREAVKHARQNAQADRAEFGSIGHRTATSLLLGDHRFTIERNGQRECIRPRIDGSKRRIYLDDILWIADLLNDEGVLGVSPLALRSKLVERAYSEKITPEPPQSTPTDSPSIERLGLSERIARLRDAYTRAPASADGDDPLANP</sequence>
<dbReference type="Proteomes" id="UP000776651">
    <property type="component" value="Unassembled WGS sequence"/>
</dbReference>